<evidence type="ECO:0000313" key="2">
    <source>
        <dbReference type="EMBL" id="CAK0880609.1"/>
    </source>
</evidence>
<evidence type="ECO:0000313" key="3">
    <source>
        <dbReference type="Proteomes" id="UP001189429"/>
    </source>
</evidence>
<reference evidence="2" key="1">
    <citation type="submission" date="2023-10" db="EMBL/GenBank/DDBJ databases">
        <authorList>
            <person name="Chen Y."/>
            <person name="Shah S."/>
            <person name="Dougan E. K."/>
            <person name="Thang M."/>
            <person name="Chan C."/>
        </authorList>
    </citation>
    <scope>NUCLEOTIDE SEQUENCE [LARGE SCALE GENOMIC DNA]</scope>
</reference>
<comment type="caution">
    <text evidence="2">The sequence shown here is derived from an EMBL/GenBank/DDBJ whole genome shotgun (WGS) entry which is preliminary data.</text>
</comment>
<feature type="signal peptide" evidence="1">
    <location>
        <begin position="1"/>
        <end position="22"/>
    </location>
</feature>
<dbReference type="Gene3D" id="3.40.50.150">
    <property type="entry name" value="Vaccinia Virus protein VP39"/>
    <property type="match status" value="1"/>
</dbReference>
<evidence type="ECO:0000256" key="1">
    <source>
        <dbReference type="SAM" id="SignalP"/>
    </source>
</evidence>
<proteinExistence type="predicted"/>
<keyword evidence="3" id="KW-1185">Reference proteome</keyword>
<keyword evidence="1" id="KW-0732">Signal</keyword>
<protein>
    <submittedName>
        <fullName evidence="2">Uncharacterized protein</fullName>
    </submittedName>
</protein>
<dbReference type="Pfam" id="PF13578">
    <property type="entry name" value="Methyltransf_24"/>
    <property type="match status" value="1"/>
</dbReference>
<sequence length="237" mass="26189">MGAAAVAAGAAAAVLQAAAAEAEGPWGSSQPRWRPPQPAGFSERLLGQFLDQNFGNAYGVLLGVGEGRLALELLNTWPRGVLFLVDPYIHLRRGFDRPGNLQDDEHQRQYDGLRTLLHDRRDVQGRYSFVREFSFALPKVWREKQWGPEPRFVYHDANPSYAAVRHDLRAWWPLLADGGVLAGANYSTLGDGSAVGVRRAVDEFAEERGLQVFVTSDPAEPSWILLKEEGADARRPG</sequence>
<dbReference type="PANTHER" id="PTHR37909:SF1">
    <property type="entry name" value="S-ADENOSYL-L-METHIONINE-DEPENDENT METHYLTRANSFERASES SUPERFAMILY PROTEIN"/>
    <property type="match status" value="1"/>
</dbReference>
<accession>A0ABN9W3G3</accession>
<feature type="chain" id="PRO_5047083111" evidence="1">
    <location>
        <begin position="23"/>
        <end position="237"/>
    </location>
</feature>
<gene>
    <name evidence="2" type="ORF">PCOR1329_LOCUS63700</name>
</gene>
<dbReference type="EMBL" id="CAUYUJ010018093">
    <property type="protein sequence ID" value="CAK0880609.1"/>
    <property type="molecule type" value="Genomic_DNA"/>
</dbReference>
<organism evidence="2 3">
    <name type="scientific">Prorocentrum cordatum</name>
    <dbReference type="NCBI Taxonomy" id="2364126"/>
    <lineage>
        <taxon>Eukaryota</taxon>
        <taxon>Sar</taxon>
        <taxon>Alveolata</taxon>
        <taxon>Dinophyceae</taxon>
        <taxon>Prorocentrales</taxon>
        <taxon>Prorocentraceae</taxon>
        <taxon>Prorocentrum</taxon>
    </lineage>
</organism>
<name>A0ABN9W3G3_9DINO</name>
<dbReference type="InterPro" id="IPR029063">
    <property type="entry name" value="SAM-dependent_MTases_sf"/>
</dbReference>
<dbReference type="PANTHER" id="PTHR37909">
    <property type="entry name" value="S-ADENOSYL-L-METHIONINE-DEPENDENT METHYLTRANSFERASES SUPERFAMILY PROTEIN"/>
    <property type="match status" value="1"/>
</dbReference>
<dbReference type="Proteomes" id="UP001189429">
    <property type="component" value="Unassembled WGS sequence"/>
</dbReference>